<name>A0ABV9HYN1_9FLAO</name>
<dbReference type="Gene3D" id="2.180.10.10">
    <property type="entry name" value="RHS repeat-associated core"/>
    <property type="match status" value="1"/>
</dbReference>
<gene>
    <name evidence="1" type="ORF">ACFO3O_12080</name>
</gene>
<evidence type="ECO:0000313" key="1">
    <source>
        <dbReference type="EMBL" id="MFC4634653.1"/>
    </source>
</evidence>
<dbReference type="EMBL" id="JBHSFV010000007">
    <property type="protein sequence ID" value="MFC4634653.1"/>
    <property type="molecule type" value="Genomic_DNA"/>
</dbReference>
<dbReference type="PANTHER" id="PTHR32305">
    <property type="match status" value="1"/>
</dbReference>
<organism evidence="1 2">
    <name type="scientific">Dokdonia ponticola</name>
    <dbReference type="NCBI Taxonomy" id="2041041"/>
    <lineage>
        <taxon>Bacteria</taxon>
        <taxon>Pseudomonadati</taxon>
        <taxon>Bacteroidota</taxon>
        <taxon>Flavobacteriia</taxon>
        <taxon>Flavobacteriales</taxon>
        <taxon>Flavobacteriaceae</taxon>
        <taxon>Dokdonia</taxon>
    </lineage>
</organism>
<evidence type="ECO:0000313" key="2">
    <source>
        <dbReference type="Proteomes" id="UP001596043"/>
    </source>
</evidence>
<reference evidence="2" key="1">
    <citation type="journal article" date="2019" name="Int. J. Syst. Evol. Microbiol.">
        <title>The Global Catalogue of Microorganisms (GCM) 10K type strain sequencing project: providing services to taxonomists for standard genome sequencing and annotation.</title>
        <authorList>
            <consortium name="The Broad Institute Genomics Platform"/>
            <consortium name="The Broad Institute Genome Sequencing Center for Infectious Disease"/>
            <person name="Wu L."/>
            <person name="Ma J."/>
        </authorList>
    </citation>
    <scope>NUCLEOTIDE SEQUENCE [LARGE SCALE GENOMIC DNA]</scope>
    <source>
        <strain evidence="2">YJ-61-S</strain>
    </source>
</reference>
<dbReference type="RefSeq" id="WP_379979522.1">
    <property type="nucleotide sequence ID" value="NZ_JBHSFV010000007.1"/>
</dbReference>
<protein>
    <submittedName>
        <fullName evidence="1">RHS repeat-associated core domain-containing protein</fullName>
    </submittedName>
</protein>
<sequence length="323" mass="36293">MSLSYYPFGLQQKGYNDVITSNKNDVAERVKYNGKENNPELGLGWYDFGARNYQASLGRWMIIDPLAEKYMNLSSYNFAMNNPMFFIDPDGKEVDVSTLVQSNKNEDKWILLNLLIDLADISGQTIKIDTDNNGKSTLVGTGCSEGGNCSDEISSYVDHLLTSEESVKVFRSNNSTTTFSQDGVRYIGINGKQIYGAQQALEENGVDSKTFGTGMVFLHETLHTKLGASYFNSPFDESEKINPGFFPDPIGRDRETQTGPTVDRVNQFRESLGLPQRYIYGNVQGTLYFEVDGTRRQIQYEYITVPNVSEADYSKTKLVNDNN</sequence>
<accession>A0ABV9HYN1</accession>
<dbReference type="InterPro" id="IPR050708">
    <property type="entry name" value="T6SS_VgrG/RHS"/>
</dbReference>
<dbReference type="NCBIfam" id="TIGR03696">
    <property type="entry name" value="Rhs_assc_core"/>
    <property type="match status" value="1"/>
</dbReference>
<keyword evidence="2" id="KW-1185">Reference proteome</keyword>
<proteinExistence type="predicted"/>
<comment type="caution">
    <text evidence="1">The sequence shown here is derived from an EMBL/GenBank/DDBJ whole genome shotgun (WGS) entry which is preliminary data.</text>
</comment>
<dbReference type="InterPro" id="IPR022385">
    <property type="entry name" value="Rhs_assc_core"/>
</dbReference>
<dbReference type="Proteomes" id="UP001596043">
    <property type="component" value="Unassembled WGS sequence"/>
</dbReference>
<dbReference type="PANTHER" id="PTHR32305:SF15">
    <property type="entry name" value="PROTEIN RHSA-RELATED"/>
    <property type="match status" value="1"/>
</dbReference>